<dbReference type="EMBL" id="JACRIW010000045">
    <property type="protein sequence ID" value="MBI5169181.1"/>
    <property type="molecule type" value="Genomic_DNA"/>
</dbReference>
<dbReference type="InterPro" id="IPR013783">
    <property type="entry name" value="Ig-like_fold"/>
</dbReference>
<dbReference type="PANTHER" id="PTHR46580:SF2">
    <property type="entry name" value="MAM DOMAIN-CONTAINING PROTEIN"/>
    <property type="match status" value="1"/>
</dbReference>
<feature type="domain" description="Big-1" evidence="3">
    <location>
        <begin position="331"/>
        <end position="426"/>
    </location>
</feature>
<comment type="caution">
    <text evidence="4">The sequence shown here is derived from an EMBL/GenBank/DDBJ whole genome shotgun (WGS) entry which is preliminary data.</text>
</comment>
<name>A0A933W8N6_UNCEI</name>
<dbReference type="Proteomes" id="UP000696931">
    <property type="component" value="Unassembled WGS sequence"/>
</dbReference>
<dbReference type="Pfam" id="PF18962">
    <property type="entry name" value="Por_Secre_tail"/>
    <property type="match status" value="1"/>
</dbReference>
<dbReference type="NCBIfam" id="TIGR04183">
    <property type="entry name" value="Por_Secre_tail"/>
    <property type="match status" value="1"/>
</dbReference>
<comment type="similarity">
    <text evidence="1">Belongs to the intimin/invasin family.</text>
</comment>
<dbReference type="Pfam" id="PF13517">
    <property type="entry name" value="FG-GAP_3"/>
    <property type="match status" value="8"/>
</dbReference>
<dbReference type="Gene3D" id="2.30.30.100">
    <property type="match status" value="8"/>
</dbReference>
<reference evidence="4" key="1">
    <citation type="submission" date="2020-07" db="EMBL/GenBank/DDBJ databases">
        <title>Huge and variable diversity of episymbiotic CPR bacteria and DPANN archaea in groundwater ecosystems.</title>
        <authorList>
            <person name="He C.Y."/>
            <person name="Keren R."/>
            <person name="Whittaker M."/>
            <person name="Farag I.F."/>
            <person name="Doudna J."/>
            <person name="Cate J.H.D."/>
            <person name="Banfield J.F."/>
        </authorList>
    </citation>
    <scope>NUCLEOTIDE SEQUENCE</scope>
    <source>
        <strain evidence="4">NC_groundwater_1813_Pr3_B-0.1um_71_17</strain>
    </source>
</reference>
<dbReference type="Gene3D" id="2.130.10.130">
    <property type="entry name" value="Integrin alpha, N-terminal"/>
    <property type="match status" value="2"/>
</dbReference>
<dbReference type="InterPro" id="IPR026444">
    <property type="entry name" value="Secre_tail"/>
</dbReference>
<accession>A0A933W8N6</accession>
<protein>
    <submittedName>
        <fullName evidence="4">VCBS repeat-containing protein</fullName>
    </submittedName>
</protein>
<dbReference type="SMART" id="SM00634">
    <property type="entry name" value="BID_1"/>
    <property type="match status" value="3"/>
</dbReference>
<feature type="domain" description="Big-1" evidence="3">
    <location>
        <begin position="875"/>
        <end position="967"/>
    </location>
</feature>
<dbReference type="InterPro" id="IPR013517">
    <property type="entry name" value="FG-GAP"/>
</dbReference>
<sequence>MHGVALSDLNGDGFDDLIVVNGGASSVGVYLGTAPGEFGAPTQNMVGANPQSVAVEDIDGDGNRDLVVTNAGDHTFSVLRGNGDGTFQAQEVHATGLGPAALLIVEITGDGYPDVVVANAGEQSVSVFFGGETGAFGTRVDVALPGAPSALAADELNDLAGLDLAVACAPNHVAIVAGDFAGHFTLGNVLTVGADPRSIVARDLDNDGRTDLVTADRGANALSVLVSIGSGDFAPATSLPMGAQPTAVAFQDMDYDGWSDLVCLQAGDGTVSVSRGHGTLTFSPRRDLAASASPTGLLVWDLNQDSYLDFVTWDESAGTVDLHMMNPILNGELAFVQQPSSFVAGTPMPNAVKLRVTDELGAPVVDEPVWIWMDGGGDLLNGSEEVLTDGDGVATFPGLSAVVAGRKLLYAWTATLNAPPSDEFVVSAGPATDVRFAVQPTHVLVGAAILPAVRAQVTDVYGNAVEGAPVSIALEGPGTLTGCGTRATDVDGYASFDSLVVDALGTHRLIAQVPPSLQSFSEAFTVLPPPVTLHFAIRVPMATGFGCLAATSADFNGDGVPDLAAANTTTNKLSVMLGTGGGVFAAKVDYVTASSPISIAAADLDRDGHMDLVVANRGSNSVSVLRGLGTGAFAPRTDLAVGMWPWAFAIADFNSDLVPDIATANEGDRTVSVLLGLAGGGFAPATSINVGQDPLGLASGDVDRDGDQDLVVTLATNRVMRMLGNGLGGFALTAARSTVGSPRTLALADMNGDGRLDAVASSYSDGLAVHLGQADGTFDAGHLYMPGYGMSQMVVGDVDGDGHQDVFFSNVTTHSVSVMLGDGNGALWPPQTFPAATNPWAAAIADLNQDGFADLVTADNDENTVSVYLQSRLAGASIAFVTQPSIVAKGAVMSPAVRVKVSDSASAPVAGAHVALSLVGGGTLSGGGTVVTGADGIATFASLIVDSTGTHRLVASCAGTLPVTSNSFNVLPPVRLFAVARTFPVGTNPRCIAAADLDGDAALDLVVANITNNTISVLRGYGDGTYAPKVDYPAIGGPGTIRIADINRDGRLDLVVAGAATHAFSLMLGNGNGTFAAHVDFDYGNPAGALQVGDIDLDGKLDVVTSASSSNYLSVRLGNGDGTFGTRRDVTAAGNPVGIVIADVTGDGRPDLLTASIAADLLFMLPGNGDGTFGAAQSFDAGDQPHDLIAGDWNGDGKLDVATANYDSNTVSVLMGAGDGSFGPRTRYKSGVQPYRLAAADLDRDGRLDIVSANMSTTISVFRGLAGGTFSAKDDYASPLAFDVVLADLDSNGSLDMAAPNYSASTVSVFLNTMSLPTPTLIELFRATASTAGVRVEWQLSDAAALRTCALERASSEAGEWAAVSAAPVAQGALQVVVDADAPAGVTSWYRLRGTLRNGTPFTYGPVSAEGMAVVRTLELAAPWPNPSRGAATMSFGLPSRAHVRLALVDLQGREVALLADGVRDAGRQVALLDASDLSPGIYFARLQSGGASLVRRFVIVK</sequence>
<dbReference type="InterPro" id="IPR028994">
    <property type="entry name" value="Integrin_alpha_N"/>
</dbReference>
<dbReference type="InterPro" id="IPR008964">
    <property type="entry name" value="Invasin/intimin_cell_adhesion"/>
</dbReference>
<gene>
    <name evidence="4" type="ORF">HZA61_06810</name>
</gene>
<evidence type="ECO:0000256" key="2">
    <source>
        <dbReference type="ARBA" id="ARBA00022729"/>
    </source>
</evidence>
<dbReference type="SUPFAM" id="SSF49373">
    <property type="entry name" value="Invasin/intimin cell-adhesion fragments"/>
    <property type="match status" value="2"/>
</dbReference>
<dbReference type="InterPro" id="IPR003344">
    <property type="entry name" value="Big_1_dom"/>
</dbReference>
<feature type="domain" description="Big-1" evidence="3">
    <location>
        <begin position="432"/>
        <end position="523"/>
    </location>
</feature>
<evidence type="ECO:0000256" key="1">
    <source>
        <dbReference type="ARBA" id="ARBA00010116"/>
    </source>
</evidence>
<keyword evidence="2" id="KW-0732">Signal</keyword>
<evidence type="ECO:0000259" key="3">
    <source>
        <dbReference type="SMART" id="SM00634"/>
    </source>
</evidence>
<evidence type="ECO:0000313" key="4">
    <source>
        <dbReference type="EMBL" id="MBI5169181.1"/>
    </source>
</evidence>
<evidence type="ECO:0000313" key="5">
    <source>
        <dbReference type="Proteomes" id="UP000696931"/>
    </source>
</evidence>
<dbReference type="PANTHER" id="PTHR46580">
    <property type="entry name" value="SENSOR KINASE-RELATED"/>
    <property type="match status" value="1"/>
</dbReference>
<organism evidence="4 5">
    <name type="scientific">Eiseniibacteriota bacterium</name>
    <dbReference type="NCBI Taxonomy" id="2212470"/>
    <lineage>
        <taxon>Bacteria</taxon>
        <taxon>Candidatus Eiseniibacteriota</taxon>
    </lineage>
</organism>
<dbReference type="Gene3D" id="2.60.40.10">
    <property type="entry name" value="Immunoglobulins"/>
    <property type="match status" value="1"/>
</dbReference>
<proteinExistence type="inferred from homology"/>
<dbReference type="SUPFAM" id="SSF69318">
    <property type="entry name" value="Integrin alpha N-terminal domain"/>
    <property type="match status" value="3"/>
</dbReference>